<dbReference type="PANTHER" id="PTHR10584">
    <property type="entry name" value="SUGAR KINASE"/>
    <property type="match status" value="1"/>
</dbReference>
<comment type="subcellular location">
    <subcellularLocation>
        <location evidence="9">Cytoplasm</location>
    </subcellularLocation>
</comment>
<evidence type="ECO:0000256" key="5">
    <source>
        <dbReference type="ARBA" id="ARBA00022840"/>
    </source>
</evidence>
<dbReference type="GO" id="GO:0004747">
    <property type="term" value="F:ribokinase activity"/>
    <property type="evidence" value="ECO:0007669"/>
    <property type="project" value="UniProtKB-UniRule"/>
</dbReference>
<dbReference type="InterPro" id="IPR011877">
    <property type="entry name" value="Ribokinase"/>
</dbReference>
<evidence type="ECO:0000256" key="4">
    <source>
        <dbReference type="ARBA" id="ARBA00022777"/>
    </source>
</evidence>
<evidence type="ECO:0000256" key="9">
    <source>
        <dbReference type="HAMAP-Rule" id="MF_01987"/>
    </source>
</evidence>
<dbReference type="EMBL" id="JYIK01000732">
    <property type="protein sequence ID" value="KWX09748.1"/>
    <property type="molecule type" value="Genomic_DNA"/>
</dbReference>
<dbReference type="Gene3D" id="3.40.1190.20">
    <property type="match status" value="1"/>
</dbReference>
<gene>
    <name evidence="9" type="primary">rbsK</name>
    <name evidence="11" type="ORF">TH66_16920</name>
    <name evidence="12" type="ORF">TR74_07735</name>
</gene>
<organism evidence="11 14">
    <name type="scientific">Carbonactinospora thermoautotrophica</name>
    <dbReference type="NCBI Taxonomy" id="1469144"/>
    <lineage>
        <taxon>Bacteria</taxon>
        <taxon>Bacillati</taxon>
        <taxon>Actinomycetota</taxon>
        <taxon>Actinomycetes</taxon>
        <taxon>Kitasatosporales</taxon>
        <taxon>Carbonactinosporaceae</taxon>
        <taxon>Carbonactinospora</taxon>
    </lineage>
</organism>
<feature type="binding site" evidence="9">
    <location>
        <position position="283"/>
    </location>
    <ligand>
        <name>K(+)</name>
        <dbReference type="ChEBI" id="CHEBI:29103"/>
    </ligand>
</feature>
<dbReference type="Proteomes" id="UP000070659">
    <property type="component" value="Unassembled WGS sequence"/>
</dbReference>
<dbReference type="InterPro" id="IPR029056">
    <property type="entry name" value="Ribokinase-like"/>
</dbReference>
<protein>
    <recommendedName>
        <fullName evidence="9">Ribokinase</fullName>
        <shortName evidence="9">RK</shortName>
        <ecNumber evidence="9">2.7.1.15</ecNumber>
    </recommendedName>
</protein>
<dbReference type="PATRIC" id="fig|1469144.8.peg.2438"/>
<dbReference type="GO" id="GO:0005524">
    <property type="term" value="F:ATP binding"/>
    <property type="evidence" value="ECO:0007669"/>
    <property type="project" value="UniProtKB-UniRule"/>
</dbReference>
<evidence type="ECO:0000256" key="6">
    <source>
        <dbReference type="ARBA" id="ARBA00022842"/>
    </source>
</evidence>
<keyword evidence="7 9" id="KW-0630">Potassium</keyword>
<evidence type="ECO:0000259" key="10">
    <source>
        <dbReference type="Pfam" id="PF00294"/>
    </source>
</evidence>
<dbReference type="Pfam" id="PF00294">
    <property type="entry name" value="PfkB"/>
    <property type="match status" value="2"/>
</dbReference>
<evidence type="ECO:0000256" key="8">
    <source>
        <dbReference type="ARBA" id="ARBA00023277"/>
    </source>
</evidence>
<evidence type="ECO:0000256" key="2">
    <source>
        <dbReference type="ARBA" id="ARBA00022723"/>
    </source>
</evidence>
<comment type="caution">
    <text evidence="9">Lacks conserved residue(s) required for the propagation of feature annotation.</text>
</comment>
<dbReference type="UniPathway" id="UPA00916">
    <property type="reaction ID" value="UER00889"/>
</dbReference>
<evidence type="ECO:0000256" key="3">
    <source>
        <dbReference type="ARBA" id="ARBA00022741"/>
    </source>
</evidence>
<dbReference type="EC" id="2.7.1.15" evidence="9"/>
<comment type="caution">
    <text evidence="11">The sequence shown here is derived from an EMBL/GenBank/DDBJ whole genome shotgun (WGS) entry which is preliminary data.</text>
</comment>
<comment type="function">
    <text evidence="9">Catalyzes the phosphorylation of ribose at O-5 in a reaction requiring ATP and magnesium. The resulting D-ribose-5-phosphate can then be used either for sythesis of nucleotides, histidine, and tryptophan, or as a component of the pentose phosphate pathway.</text>
</comment>
<feature type="binding site" evidence="9">
    <location>
        <position position="319"/>
    </location>
    <ligand>
        <name>K(+)</name>
        <dbReference type="ChEBI" id="CHEBI:29103"/>
    </ligand>
</feature>
<keyword evidence="9" id="KW-0963">Cytoplasm</keyword>
<feature type="binding site" evidence="9">
    <location>
        <position position="322"/>
    </location>
    <ligand>
        <name>K(+)</name>
        <dbReference type="ChEBI" id="CHEBI:29103"/>
    </ligand>
</feature>
<reference evidence="11 14" key="1">
    <citation type="submission" date="2015-02" db="EMBL/GenBank/DDBJ databases">
        <title>Physiological reanalysis, assessment of diazotrophy, and genome sequences of multiple isolates of Streptomyces thermoautotrophicus.</title>
        <authorList>
            <person name="MacKellar D.C."/>
            <person name="Lieber L."/>
            <person name="Norman J."/>
            <person name="Bolger A."/>
            <person name="Tobin C."/>
            <person name="Murray J.W."/>
            <person name="Prell J."/>
        </authorList>
    </citation>
    <scope>NUCLEOTIDE SEQUENCE [LARGE SCALE GENOMIC DNA]</scope>
    <source>
        <strain evidence="11 14">UBT1</strain>
    </source>
</reference>
<feature type="binding site" evidence="9">
    <location>
        <position position="152"/>
    </location>
    <ligand>
        <name>substrate</name>
    </ligand>
</feature>
<comment type="activity regulation">
    <text evidence="9">Activated by a monovalent cation that binds near, but not in, the active site. The most likely occupant of the site in vivo is potassium. Ion binding induces a conformational change that may alter substrate affinity.</text>
</comment>
<dbReference type="GO" id="GO:0019303">
    <property type="term" value="P:D-ribose catabolic process"/>
    <property type="evidence" value="ECO:0007669"/>
    <property type="project" value="UniProtKB-UniRule"/>
</dbReference>
<feature type="binding site" evidence="9">
    <location>
        <begin position="288"/>
        <end position="289"/>
    </location>
    <ligand>
        <name>ATP</name>
        <dbReference type="ChEBI" id="CHEBI:30616"/>
    </ligand>
</feature>
<evidence type="ECO:0000313" key="14">
    <source>
        <dbReference type="Proteomes" id="UP000070659"/>
    </source>
</evidence>
<accession>A0A132MRN4</accession>
<evidence type="ECO:0000313" key="12">
    <source>
        <dbReference type="EMBL" id="KWX09748.1"/>
    </source>
</evidence>
<feature type="domain" description="Carbohydrate kinase PfkB" evidence="10">
    <location>
        <begin position="251"/>
        <end position="331"/>
    </location>
</feature>
<feature type="binding site" evidence="9">
    <location>
        <position position="196"/>
    </location>
    <ligand>
        <name>ATP</name>
        <dbReference type="ChEBI" id="CHEBI:30616"/>
    </ligand>
</feature>
<feature type="domain" description="Carbohydrate kinase PfkB" evidence="10">
    <location>
        <begin position="14"/>
        <end position="220"/>
    </location>
</feature>
<evidence type="ECO:0000313" key="13">
    <source>
        <dbReference type="Proteomes" id="UP000070598"/>
    </source>
</evidence>
<comment type="catalytic activity">
    <reaction evidence="9">
        <text>D-ribose + ATP = D-ribose 5-phosphate + ADP + H(+)</text>
        <dbReference type="Rhea" id="RHEA:13697"/>
        <dbReference type="ChEBI" id="CHEBI:15378"/>
        <dbReference type="ChEBI" id="CHEBI:30616"/>
        <dbReference type="ChEBI" id="CHEBI:47013"/>
        <dbReference type="ChEBI" id="CHEBI:78346"/>
        <dbReference type="ChEBI" id="CHEBI:456216"/>
        <dbReference type="EC" id="2.7.1.15"/>
    </reaction>
</comment>
<feature type="binding site" evidence="9">
    <location>
        <position position="285"/>
    </location>
    <ligand>
        <name>K(+)</name>
        <dbReference type="ChEBI" id="CHEBI:29103"/>
    </ligand>
</feature>
<dbReference type="PRINTS" id="PR00990">
    <property type="entry name" value="RIBOKINASE"/>
</dbReference>
<comment type="pathway">
    <text evidence="9">Carbohydrate metabolism; D-ribose degradation; D-ribose 5-phosphate from beta-D-ribopyranose: step 2/2.</text>
</comment>
<keyword evidence="8 9" id="KW-0119">Carbohydrate metabolism</keyword>
<keyword evidence="6 9" id="KW-0460">Magnesium</keyword>
<feature type="binding site" evidence="9">
    <location>
        <begin position="50"/>
        <end position="54"/>
    </location>
    <ligand>
        <name>substrate</name>
    </ligand>
</feature>
<feature type="binding site" evidence="9">
    <location>
        <position position="324"/>
    </location>
    <ligand>
        <name>K(+)</name>
        <dbReference type="ChEBI" id="CHEBI:29103"/>
    </ligand>
</feature>
<keyword evidence="3 9" id="KW-0547">Nucleotide-binding</keyword>
<proteinExistence type="inferred from homology"/>
<comment type="subunit">
    <text evidence="9">Homodimer.</text>
</comment>
<dbReference type="Proteomes" id="UP000070598">
    <property type="component" value="Unassembled WGS sequence"/>
</dbReference>
<feature type="binding site" evidence="9">
    <location>
        <position position="289"/>
    </location>
    <ligand>
        <name>substrate</name>
    </ligand>
</feature>
<evidence type="ECO:0000313" key="11">
    <source>
        <dbReference type="EMBL" id="KWX00454.1"/>
    </source>
</evidence>
<dbReference type="GO" id="GO:0046872">
    <property type="term" value="F:metal ion binding"/>
    <property type="evidence" value="ECO:0007669"/>
    <property type="project" value="UniProtKB-KW"/>
</dbReference>
<dbReference type="AlphaFoldDB" id="A0A132MRN4"/>
<comment type="similarity">
    <text evidence="9">Belongs to the carbohydrate kinase PfkB family. Ribokinase subfamily.</text>
</comment>
<feature type="active site" description="Proton acceptor" evidence="9">
    <location>
        <position position="289"/>
    </location>
</feature>
<dbReference type="HAMAP" id="MF_01987">
    <property type="entry name" value="Ribokinase"/>
    <property type="match status" value="1"/>
</dbReference>
<keyword evidence="4 9" id="KW-0418">Kinase</keyword>
<dbReference type="GO" id="GO:0005829">
    <property type="term" value="C:cytosol"/>
    <property type="evidence" value="ECO:0007669"/>
    <property type="project" value="TreeGrafter"/>
</dbReference>
<sequence>MSSGWPAGPAGSGRVVVVGAINVDLVVAAGRLPGPGETVVGARVERHGGGKGANAAVAAARAGAAVRLVGAVGADENGASALSELRAQGVGVGDVAVLDGEATGVALIVVDPEGENQIAVGAGANAAVTADQVGAALQDALPGAGCVLVSTEIPGDAVAAAVQAATAAGVPCVLNPAPVIPEVVDLLAHGPLLTPNATEIAELAAMLGQQPAGMVAAAGEEALGATGGGATGAGRRAEVDGAWMVVARTGAPVVITLGGDGVLVLTPDGQVDHVPPTPVTVRDTTGAGDTFNGVLAARIAAGDRLDVAVRVATTAASLSVAQLGARDGMPDAVTIEAALRTT</sequence>
<keyword evidence="5 9" id="KW-0067">ATP-binding</keyword>
<keyword evidence="1 9" id="KW-0808">Transferase</keyword>
<reference evidence="13" key="2">
    <citation type="submission" date="2015-02" db="EMBL/GenBank/DDBJ databases">
        <title>Physiological reanalysis, assessment of diazotrophy, and genome sequences of multiple isolates of Streptomyces thermoautotrophicus.</title>
        <authorList>
            <person name="MacKellar D.C."/>
            <person name="Lieber L."/>
            <person name="Norman J."/>
            <person name="Bolger A."/>
            <person name="Tobin C."/>
            <person name="Murray J.W."/>
            <person name="Friesen M."/>
            <person name="Prell J."/>
        </authorList>
    </citation>
    <scope>NUCLEOTIDE SEQUENCE [LARGE SCALE GENOMIC DNA]</scope>
    <source>
        <strain evidence="13">UBT1</strain>
    </source>
</reference>
<dbReference type="PANTHER" id="PTHR10584:SF166">
    <property type="entry name" value="RIBOKINASE"/>
    <property type="match status" value="1"/>
</dbReference>
<dbReference type="InterPro" id="IPR011611">
    <property type="entry name" value="PfkB_dom"/>
</dbReference>
<feature type="binding site" evidence="9">
    <location>
        <begin position="256"/>
        <end position="261"/>
    </location>
    <ligand>
        <name>ATP</name>
        <dbReference type="ChEBI" id="CHEBI:30616"/>
    </ligand>
</feature>
<comment type="cofactor">
    <cofactor evidence="9">
        <name>Mg(2+)</name>
        <dbReference type="ChEBI" id="CHEBI:18420"/>
    </cofactor>
    <text evidence="9">Requires a divalent cation, most likely magnesium in vivo, as an electrophilic catalyst to aid phosphoryl group transfer. It is the chelate of the metal and the nucleotide that is the actual substrate.</text>
</comment>
<dbReference type="InterPro" id="IPR002139">
    <property type="entry name" value="Ribo/fructo_kinase"/>
</dbReference>
<dbReference type="EMBL" id="JYIJ01000018">
    <property type="protein sequence ID" value="KWX00454.1"/>
    <property type="molecule type" value="Genomic_DNA"/>
</dbReference>
<evidence type="ECO:0000256" key="7">
    <source>
        <dbReference type="ARBA" id="ARBA00022958"/>
    </source>
</evidence>
<dbReference type="SUPFAM" id="SSF53613">
    <property type="entry name" value="Ribokinase-like"/>
    <property type="match status" value="1"/>
</dbReference>
<evidence type="ECO:0000256" key="1">
    <source>
        <dbReference type="ARBA" id="ARBA00022679"/>
    </source>
</evidence>
<name>A0A132MRN4_9ACTN</name>
<feature type="binding site" evidence="9">
    <location>
        <begin position="22"/>
        <end position="24"/>
    </location>
    <ligand>
        <name>substrate</name>
    </ligand>
</feature>
<keyword evidence="2 9" id="KW-0479">Metal-binding</keyword>